<dbReference type="InterPro" id="IPR011330">
    <property type="entry name" value="Glyco_hydro/deAcase_b/a-brl"/>
</dbReference>
<dbReference type="GO" id="GO:0005975">
    <property type="term" value="P:carbohydrate metabolic process"/>
    <property type="evidence" value="ECO:0007669"/>
    <property type="project" value="InterPro"/>
</dbReference>
<accession>A0AB35U272</accession>
<protein>
    <submittedName>
        <fullName evidence="1">Uncharacterized protein</fullName>
    </submittedName>
</protein>
<comment type="caution">
    <text evidence="1">The sequence shown here is derived from an EMBL/GenBank/DDBJ whole genome shotgun (WGS) entry which is preliminary data.</text>
</comment>
<dbReference type="Gene3D" id="3.20.20.370">
    <property type="entry name" value="Glycoside hydrolase/deacetylase"/>
    <property type="match status" value="1"/>
</dbReference>
<name>A0AB35U272_9FIRM</name>
<dbReference type="Proteomes" id="UP001286174">
    <property type="component" value="Unassembled WGS sequence"/>
</dbReference>
<evidence type="ECO:0000313" key="1">
    <source>
        <dbReference type="EMBL" id="MDX8419019.1"/>
    </source>
</evidence>
<sequence length="48" mass="5484">MSAQNTDLLTSSSLTYNREKEVKMLCDPATGQWLQQQNVRLVSYANLH</sequence>
<dbReference type="EMBL" id="JALBUR010000004">
    <property type="protein sequence ID" value="MDX8419019.1"/>
    <property type="molecule type" value="Genomic_DNA"/>
</dbReference>
<keyword evidence="2" id="KW-1185">Reference proteome</keyword>
<gene>
    <name evidence="1" type="ORF">MOZ60_02800</name>
</gene>
<evidence type="ECO:0000313" key="2">
    <source>
        <dbReference type="Proteomes" id="UP001286174"/>
    </source>
</evidence>
<organism evidence="1 2">
    <name type="scientific">Grylomicrobium aquisgranensis</name>
    <dbReference type="NCBI Taxonomy" id="2926318"/>
    <lineage>
        <taxon>Bacteria</taxon>
        <taxon>Bacillati</taxon>
        <taxon>Bacillota</taxon>
        <taxon>Erysipelotrichia</taxon>
        <taxon>Erysipelotrichales</taxon>
        <taxon>Erysipelotrichaceae</taxon>
        <taxon>Grylomicrobium</taxon>
    </lineage>
</organism>
<proteinExistence type="predicted"/>
<reference evidence="1 2" key="1">
    <citation type="submission" date="2022-03" db="EMBL/GenBank/DDBJ databases">
        <title>Novel taxa within the pig intestine.</title>
        <authorList>
            <person name="Wylensek D."/>
            <person name="Bishof K."/>
            <person name="Afrizal A."/>
            <person name="Clavel T."/>
        </authorList>
    </citation>
    <scope>NUCLEOTIDE SEQUENCE [LARGE SCALE GENOMIC DNA]</scope>
    <source>
        <strain evidence="1 2">CLA-KB-P133</strain>
    </source>
</reference>
<dbReference type="SUPFAM" id="SSF88713">
    <property type="entry name" value="Glycoside hydrolase/deacetylase"/>
    <property type="match status" value="1"/>
</dbReference>
<dbReference type="RefSeq" id="WP_370595571.1">
    <property type="nucleotide sequence ID" value="NZ_JALBUR010000004.1"/>
</dbReference>
<dbReference type="AlphaFoldDB" id="A0AB35U272"/>